<dbReference type="InterPro" id="IPR043502">
    <property type="entry name" value="DNA/RNA_pol_sf"/>
</dbReference>
<dbReference type="Proteomes" id="UP000288805">
    <property type="component" value="Unassembled WGS sequence"/>
</dbReference>
<dbReference type="FunFam" id="3.30.70.270:FF:000020">
    <property type="entry name" value="Transposon Tf2-6 polyprotein-like Protein"/>
    <property type="match status" value="1"/>
</dbReference>
<name>A0A438G854_VITVI</name>
<dbReference type="PANTHER" id="PTHR33064">
    <property type="entry name" value="POL PROTEIN"/>
    <property type="match status" value="1"/>
</dbReference>
<evidence type="ECO:0000313" key="2">
    <source>
        <dbReference type="Proteomes" id="UP000288805"/>
    </source>
</evidence>
<gene>
    <name evidence="1" type="primary">AtMg00860_36</name>
    <name evidence="1" type="ORF">CK203_061686</name>
</gene>
<accession>A0A438G854</accession>
<dbReference type="SUPFAM" id="SSF56672">
    <property type="entry name" value="DNA/RNA polymerases"/>
    <property type="match status" value="1"/>
</dbReference>
<sequence length="115" mass="13748">MKKEKCEFSQIEIKFLGHLVSKKQIQMDGSKVATIRDWPFPIKVIKLCSFLELANYYRRFIKDYSKIAIHLTNSLKKEKEWRWGLECQTAFQRLKDVITLEHVLRLVDLELSFEV</sequence>
<organism evidence="1 2">
    <name type="scientific">Vitis vinifera</name>
    <name type="common">Grape</name>
    <dbReference type="NCBI Taxonomy" id="29760"/>
    <lineage>
        <taxon>Eukaryota</taxon>
        <taxon>Viridiplantae</taxon>
        <taxon>Streptophyta</taxon>
        <taxon>Embryophyta</taxon>
        <taxon>Tracheophyta</taxon>
        <taxon>Spermatophyta</taxon>
        <taxon>Magnoliopsida</taxon>
        <taxon>eudicotyledons</taxon>
        <taxon>Gunneridae</taxon>
        <taxon>Pentapetalae</taxon>
        <taxon>rosids</taxon>
        <taxon>Vitales</taxon>
        <taxon>Vitaceae</taxon>
        <taxon>Viteae</taxon>
        <taxon>Vitis</taxon>
    </lineage>
</organism>
<dbReference type="InterPro" id="IPR043128">
    <property type="entry name" value="Rev_trsase/Diguanyl_cyclase"/>
</dbReference>
<dbReference type="InterPro" id="IPR051320">
    <property type="entry name" value="Viral_Replic_Matur_Polypro"/>
</dbReference>
<comment type="caution">
    <text evidence="1">The sequence shown here is derived from an EMBL/GenBank/DDBJ whole genome shotgun (WGS) entry which is preliminary data.</text>
</comment>
<dbReference type="AlphaFoldDB" id="A0A438G854"/>
<protein>
    <submittedName>
        <fullName evidence="1">Putative mitochondrial protein</fullName>
    </submittedName>
</protein>
<dbReference type="EMBL" id="QGNW01000536">
    <property type="protein sequence ID" value="RVW68392.1"/>
    <property type="molecule type" value="Genomic_DNA"/>
</dbReference>
<dbReference type="Gene3D" id="3.30.70.270">
    <property type="match status" value="1"/>
</dbReference>
<reference evidence="1 2" key="1">
    <citation type="journal article" date="2018" name="PLoS Genet.">
        <title>Population sequencing reveals clonal diversity and ancestral inbreeding in the grapevine cultivar Chardonnay.</title>
        <authorList>
            <person name="Roach M.J."/>
            <person name="Johnson D.L."/>
            <person name="Bohlmann J."/>
            <person name="van Vuuren H.J."/>
            <person name="Jones S.J."/>
            <person name="Pretorius I.S."/>
            <person name="Schmidt S.A."/>
            <person name="Borneman A.R."/>
        </authorList>
    </citation>
    <scope>NUCLEOTIDE SEQUENCE [LARGE SCALE GENOMIC DNA]</scope>
    <source>
        <strain evidence="2">cv. Chardonnay</strain>
        <tissue evidence="1">Leaf</tissue>
    </source>
</reference>
<proteinExistence type="predicted"/>
<evidence type="ECO:0000313" key="1">
    <source>
        <dbReference type="EMBL" id="RVW68392.1"/>
    </source>
</evidence>
<dbReference type="PANTHER" id="PTHR33064:SF40">
    <property type="entry name" value="REVERSE TRANSCRIPTASE_RETROTRANSPOSON-DERIVED PROTEIN RNASE H-LIKE DOMAIN-CONTAINING PROTEIN"/>
    <property type="match status" value="1"/>
</dbReference>